<keyword evidence="1" id="KW-0472">Membrane</keyword>
<sequence>MNTQQRPAQAALRQFLRVSSIKGCMAHAATVTLPSGWWVLPSAGLGLASYLLVALAIWSAH</sequence>
<keyword evidence="3" id="KW-1185">Reference proteome</keyword>
<protein>
    <submittedName>
        <fullName evidence="2">Uncharacterized protein</fullName>
    </submittedName>
</protein>
<name>A0ABZ1E184_9RHOB</name>
<evidence type="ECO:0000313" key="3">
    <source>
        <dbReference type="Proteomes" id="UP001623290"/>
    </source>
</evidence>
<proteinExistence type="predicted"/>
<feature type="transmembrane region" description="Helical" evidence="1">
    <location>
        <begin position="37"/>
        <end position="58"/>
    </location>
</feature>
<gene>
    <name evidence="2" type="ORF">RPE78_12950</name>
</gene>
<keyword evidence="1" id="KW-1133">Transmembrane helix</keyword>
<evidence type="ECO:0000256" key="1">
    <source>
        <dbReference type="SAM" id="Phobius"/>
    </source>
</evidence>
<organism evidence="2 3">
    <name type="scientific">Thioclava litoralis</name>
    <dbReference type="NCBI Taxonomy" id="3076557"/>
    <lineage>
        <taxon>Bacteria</taxon>
        <taxon>Pseudomonadati</taxon>
        <taxon>Pseudomonadota</taxon>
        <taxon>Alphaproteobacteria</taxon>
        <taxon>Rhodobacterales</taxon>
        <taxon>Paracoccaceae</taxon>
        <taxon>Thioclava</taxon>
    </lineage>
</organism>
<dbReference type="RefSeq" id="WP_339107342.1">
    <property type="nucleotide sequence ID" value="NZ_CP135443.1"/>
</dbReference>
<dbReference type="EMBL" id="CP135443">
    <property type="protein sequence ID" value="WRY33571.1"/>
    <property type="molecule type" value="Genomic_DNA"/>
</dbReference>
<dbReference type="Proteomes" id="UP001623290">
    <property type="component" value="Chromosome"/>
</dbReference>
<accession>A0ABZ1E184</accession>
<reference evidence="2 3" key="1">
    <citation type="submission" date="2023-09" db="EMBL/GenBank/DDBJ databases">
        <title>Thioclava shenzhenensis sp. nov., a multidrug resistant bacteria-antagonizing species isolated from coastal seawater.</title>
        <authorList>
            <person name="Long M."/>
        </authorList>
    </citation>
    <scope>NUCLEOTIDE SEQUENCE [LARGE SCALE GENOMIC DNA]</scope>
    <source>
        <strain evidence="2 3">FTW29</strain>
    </source>
</reference>
<evidence type="ECO:0000313" key="2">
    <source>
        <dbReference type="EMBL" id="WRY33571.1"/>
    </source>
</evidence>
<keyword evidence="1" id="KW-0812">Transmembrane</keyword>